<proteinExistence type="predicted"/>
<gene>
    <name evidence="6" type="ORF">SAMN04488505_1011382</name>
</gene>
<dbReference type="RefSeq" id="WP_238386511.1">
    <property type="nucleotide sequence ID" value="NZ_FOBB01000001.1"/>
</dbReference>
<reference evidence="6 7" key="1">
    <citation type="submission" date="2016-10" db="EMBL/GenBank/DDBJ databases">
        <authorList>
            <person name="de Groot N.N."/>
        </authorList>
    </citation>
    <scope>NUCLEOTIDE SEQUENCE [LARGE SCALE GENOMIC DNA]</scope>
    <source>
        <strain evidence="6 7">DSM 21039</strain>
    </source>
</reference>
<feature type="transmembrane region" description="Helical" evidence="5">
    <location>
        <begin position="86"/>
        <end position="107"/>
    </location>
</feature>
<feature type="transmembrane region" description="Helical" evidence="5">
    <location>
        <begin position="57"/>
        <end position="74"/>
    </location>
</feature>
<dbReference type="PANTHER" id="PTHR10361">
    <property type="entry name" value="SODIUM-BILE ACID COTRANSPORTER"/>
    <property type="match status" value="1"/>
</dbReference>
<sequence length="375" mass="40623">MLFSNKPSLFLGITAFLLLITNVVLFAMGEMDEAGPFMIAFWIVLGLLCNRQADTKGYVYTLMIFAAVTAALYYPQPFINPQGYDLSRLITPLIQIIMFGMGTSMSLRDFYGVVKMPAGVFVGITCHFTIMPLVGLLLATTLHFPPEIAAGVILIGSAPCGMASNVISYLAKANLALSVTLTAVSTLLAPFVTPLLMEWLAGNYIEISVQKMMWDIAKMVLIPVAGGLIFNHFLSGKIGWLDKLMPKLSMAAIAFIIVIITAHGRESLLTVGPLLVIAGLVHNLSGYTLGYWFCRLIRMKEQDCRTIAIEVGMQNGGLASAIAKEMGRIATVGLAPAIFGPVMNITGSLLASWWHRRPPEDEEAPVAVAEQATVF</sequence>
<keyword evidence="2 5" id="KW-0812">Transmembrane</keyword>
<evidence type="ECO:0000256" key="1">
    <source>
        <dbReference type="ARBA" id="ARBA00004141"/>
    </source>
</evidence>
<dbReference type="PANTHER" id="PTHR10361:SF28">
    <property type="entry name" value="P3 PROTEIN-RELATED"/>
    <property type="match status" value="1"/>
</dbReference>
<dbReference type="InterPro" id="IPR002657">
    <property type="entry name" value="BilAc:Na_symport/Acr3"/>
</dbReference>
<feature type="transmembrane region" description="Helical" evidence="5">
    <location>
        <begin position="175"/>
        <end position="196"/>
    </location>
</feature>
<evidence type="ECO:0000256" key="5">
    <source>
        <dbReference type="SAM" id="Phobius"/>
    </source>
</evidence>
<dbReference type="InterPro" id="IPR038770">
    <property type="entry name" value="Na+/solute_symporter_sf"/>
</dbReference>
<feature type="transmembrane region" description="Helical" evidence="5">
    <location>
        <begin position="119"/>
        <end position="142"/>
    </location>
</feature>
<dbReference type="InterPro" id="IPR004710">
    <property type="entry name" value="Bilac:Na_transpt"/>
</dbReference>
<keyword evidence="3 5" id="KW-1133">Transmembrane helix</keyword>
<dbReference type="Gene3D" id="1.20.1530.20">
    <property type="match status" value="1"/>
</dbReference>
<dbReference type="EMBL" id="FOBB01000001">
    <property type="protein sequence ID" value="SEL05074.1"/>
    <property type="molecule type" value="Genomic_DNA"/>
</dbReference>
<dbReference type="Pfam" id="PF01758">
    <property type="entry name" value="SBF"/>
    <property type="match status" value="1"/>
</dbReference>
<comment type="subcellular location">
    <subcellularLocation>
        <location evidence="1">Membrane</location>
        <topology evidence="1">Multi-pass membrane protein</topology>
    </subcellularLocation>
</comment>
<keyword evidence="7" id="KW-1185">Reference proteome</keyword>
<protein>
    <submittedName>
        <fullName evidence="6">Bile acid:Na+ symporter, BASS family</fullName>
    </submittedName>
</protein>
<dbReference type="STRING" id="573321.SAMN04488505_1011382"/>
<evidence type="ECO:0000256" key="3">
    <source>
        <dbReference type="ARBA" id="ARBA00022989"/>
    </source>
</evidence>
<organism evidence="6 7">
    <name type="scientific">Chitinophaga rupis</name>
    <dbReference type="NCBI Taxonomy" id="573321"/>
    <lineage>
        <taxon>Bacteria</taxon>
        <taxon>Pseudomonadati</taxon>
        <taxon>Bacteroidota</taxon>
        <taxon>Chitinophagia</taxon>
        <taxon>Chitinophagales</taxon>
        <taxon>Chitinophagaceae</taxon>
        <taxon>Chitinophaga</taxon>
    </lineage>
</organism>
<evidence type="ECO:0000313" key="6">
    <source>
        <dbReference type="EMBL" id="SEL05074.1"/>
    </source>
</evidence>
<feature type="transmembrane region" description="Helical" evidence="5">
    <location>
        <begin position="216"/>
        <end position="236"/>
    </location>
</feature>
<keyword evidence="4 5" id="KW-0472">Membrane</keyword>
<evidence type="ECO:0000256" key="4">
    <source>
        <dbReference type="ARBA" id="ARBA00023136"/>
    </source>
</evidence>
<name>A0A1H7M1K8_9BACT</name>
<feature type="transmembrane region" description="Helical" evidence="5">
    <location>
        <begin position="248"/>
        <end position="265"/>
    </location>
</feature>
<feature type="transmembrane region" description="Helical" evidence="5">
    <location>
        <begin position="34"/>
        <end position="50"/>
    </location>
</feature>
<feature type="transmembrane region" description="Helical" evidence="5">
    <location>
        <begin position="148"/>
        <end position="168"/>
    </location>
</feature>
<feature type="transmembrane region" description="Helical" evidence="5">
    <location>
        <begin position="271"/>
        <end position="293"/>
    </location>
</feature>
<feature type="transmembrane region" description="Helical" evidence="5">
    <location>
        <begin position="9"/>
        <end position="28"/>
    </location>
</feature>
<evidence type="ECO:0000256" key="2">
    <source>
        <dbReference type="ARBA" id="ARBA00022692"/>
    </source>
</evidence>
<dbReference type="AlphaFoldDB" id="A0A1H7M1K8"/>
<evidence type="ECO:0000313" key="7">
    <source>
        <dbReference type="Proteomes" id="UP000198984"/>
    </source>
</evidence>
<dbReference type="Proteomes" id="UP000198984">
    <property type="component" value="Unassembled WGS sequence"/>
</dbReference>
<dbReference type="GO" id="GO:0016020">
    <property type="term" value="C:membrane"/>
    <property type="evidence" value="ECO:0007669"/>
    <property type="project" value="UniProtKB-SubCell"/>
</dbReference>
<accession>A0A1H7M1K8</accession>